<evidence type="ECO:0000313" key="2">
    <source>
        <dbReference type="EMBL" id="MBC6680055.1"/>
    </source>
</evidence>
<name>A0A923NLC8_9FIRM</name>
<proteinExistence type="predicted"/>
<dbReference type="InterPro" id="IPR027954">
    <property type="entry name" value="Transcobalamin-like_C"/>
</dbReference>
<keyword evidence="3" id="KW-1185">Reference proteome</keyword>
<organism evidence="2 3">
    <name type="scientific">Zhenpiania hominis</name>
    <dbReference type="NCBI Taxonomy" id="2763644"/>
    <lineage>
        <taxon>Bacteria</taxon>
        <taxon>Bacillati</taxon>
        <taxon>Bacillota</taxon>
        <taxon>Clostridia</taxon>
        <taxon>Peptostreptococcales</taxon>
        <taxon>Anaerovoracaceae</taxon>
        <taxon>Zhenpiania</taxon>
    </lineage>
</organism>
<dbReference type="RefSeq" id="WP_187303158.1">
    <property type="nucleotide sequence ID" value="NZ_JACRYT010000009.1"/>
</dbReference>
<dbReference type="Gene3D" id="2.170.130.30">
    <property type="match status" value="1"/>
</dbReference>
<comment type="caution">
    <text evidence="2">The sequence shown here is derived from an EMBL/GenBank/DDBJ whole genome shotgun (WGS) entry which is preliminary data.</text>
</comment>
<dbReference type="Pfam" id="PF14478">
    <property type="entry name" value="DUF4430"/>
    <property type="match status" value="1"/>
</dbReference>
<reference evidence="2" key="1">
    <citation type="submission" date="2020-08" db="EMBL/GenBank/DDBJ databases">
        <title>Genome public.</title>
        <authorList>
            <person name="Liu C."/>
            <person name="Sun Q."/>
        </authorList>
    </citation>
    <scope>NUCLEOTIDE SEQUENCE</scope>
    <source>
        <strain evidence="2">BX12</strain>
    </source>
</reference>
<gene>
    <name evidence="2" type="ORF">H9L42_09445</name>
</gene>
<dbReference type="AlphaFoldDB" id="A0A923NLC8"/>
<sequence length="139" mass="15403">MKKRTGQKLFIFLLLTVLIVSVYGCAGDPSADGSDIHTIRVSLTILYPENADQKPIENYSMQVEENATVMQVLESYSSQEGVQIQVENASSPKVAAIGNVSADEHMMWRCMLNDTDVTTIISDQELKDGDEIVWSFVEA</sequence>
<evidence type="ECO:0000313" key="3">
    <source>
        <dbReference type="Proteomes" id="UP000602647"/>
    </source>
</evidence>
<dbReference type="Proteomes" id="UP000602647">
    <property type="component" value="Unassembled WGS sequence"/>
</dbReference>
<accession>A0A923NLC8</accession>
<feature type="domain" description="Transcobalamin-like C-terminal" evidence="1">
    <location>
        <begin position="67"/>
        <end position="136"/>
    </location>
</feature>
<protein>
    <submittedName>
        <fullName evidence="2">DUF4430 domain-containing protein</fullName>
    </submittedName>
</protein>
<evidence type="ECO:0000259" key="1">
    <source>
        <dbReference type="Pfam" id="PF14478"/>
    </source>
</evidence>
<dbReference type="EMBL" id="JACRYT010000009">
    <property type="protein sequence ID" value="MBC6680055.1"/>
    <property type="molecule type" value="Genomic_DNA"/>
</dbReference>
<dbReference type="PROSITE" id="PS51257">
    <property type="entry name" value="PROKAR_LIPOPROTEIN"/>
    <property type="match status" value="1"/>
</dbReference>